<comment type="caution">
    <text evidence="2">The sequence shown here is derived from an EMBL/GenBank/DDBJ whole genome shotgun (WGS) entry which is preliminary data.</text>
</comment>
<dbReference type="PANTHER" id="PTHR33594:SF1">
    <property type="entry name" value="HD_PDEASE DOMAIN-CONTAINING PROTEIN"/>
    <property type="match status" value="1"/>
</dbReference>
<dbReference type="Pfam" id="PF01966">
    <property type="entry name" value="HD"/>
    <property type="match status" value="1"/>
</dbReference>
<dbReference type="Gene3D" id="1.10.472.50">
    <property type="entry name" value="HD-domain/PDEase-like"/>
    <property type="match status" value="1"/>
</dbReference>
<feature type="domain" description="HD" evidence="1">
    <location>
        <begin position="25"/>
        <end position="126"/>
    </location>
</feature>
<dbReference type="SMART" id="SM00471">
    <property type="entry name" value="HDc"/>
    <property type="match status" value="1"/>
</dbReference>
<proteinExistence type="predicted"/>
<dbReference type="PANTHER" id="PTHR33594">
    <property type="entry name" value="SUPERFAMILY HYDROLASE, PUTATIVE (AFU_ORTHOLOGUE AFUA_1G03035)-RELATED"/>
    <property type="match status" value="1"/>
</dbReference>
<protein>
    <recommendedName>
        <fullName evidence="1">HD domain-containing protein</fullName>
    </recommendedName>
</protein>
<dbReference type="Gene3D" id="1.20.58.1910">
    <property type="match status" value="1"/>
</dbReference>
<gene>
    <name evidence="2" type="ORF">J2S74_003181</name>
</gene>
<keyword evidence="3" id="KW-1185">Reference proteome</keyword>
<dbReference type="RefSeq" id="WP_307326954.1">
    <property type="nucleotide sequence ID" value="NZ_JAUSUG010000012.1"/>
</dbReference>
<dbReference type="InterPro" id="IPR006674">
    <property type="entry name" value="HD_domain"/>
</dbReference>
<reference evidence="2 3" key="1">
    <citation type="submission" date="2023-07" db="EMBL/GenBank/DDBJ databases">
        <title>Genomic Encyclopedia of Type Strains, Phase IV (KMG-IV): sequencing the most valuable type-strain genomes for metagenomic binning, comparative biology and taxonomic classification.</title>
        <authorList>
            <person name="Goeker M."/>
        </authorList>
    </citation>
    <scope>NUCLEOTIDE SEQUENCE [LARGE SCALE GENOMIC DNA]</scope>
    <source>
        <strain evidence="2 3">DSM 9768</strain>
    </source>
</reference>
<name>A0ABT9ZX42_9BACI</name>
<dbReference type="PROSITE" id="PS51831">
    <property type="entry name" value="HD"/>
    <property type="match status" value="1"/>
</dbReference>
<evidence type="ECO:0000259" key="1">
    <source>
        <dbReference type="PROSITE" id="PS51831"/>
    </source>
</evidence>
<evidence type="ECO:0000313" key="3">
    <source>
        <dbReference type="Proteomes" id="UP001230005"/>
    </source>
</evidence>
<organism evidence="2 3">
    <name type="scientific">Evansella vedderi</name>
    <dbReference type="NCBI Taxonomy" id="38282"/>
    <lineage>
        <taxon>Bacteria</taxon>
        <taxon>Bacillati</taxon>
        <taxon>Bacillota</taxon>
        <taxon>Bacilli</taxon>
        <taxon>Bacillales</taxon>
        <taxon>Bacillaceae</taxon>
        <taxon>Evansella</taxon>
    </lineage>
</organism>
<dbReference type="Proteomes" id="UP001230005">
    <property type="component" value="Unassembled WGS sequence"/>
</dbReference>
<dbReference type="EMBL" id="JAUSUG010000012">
    <property type="protein sequence ID" value="MDQ0255799.1"/>
    <property type="molecule type" value="Genomic_DNA"/>
</dbReference>
<dbReference type="SUPFAM" id="SSF109604">
    <property type="entry name" value="HD-domain/PDEase-like"/>
    <property type="match status" value="1"/>
</dbReference>
<sequence length="212" mass="24167">MESKIVENAELWVKELFVEDSTGHDWFHTDRVRKNALYIAKKEGANLFVCELAALLHDVADEKFNTSEEKGMDKVKDWLEEQGVSPSISEQIMSSIKTVSFKGGNNTEPTSLEGKVVQDADRLDAIGAIGIARCFMYAGAHGDAMHLSDIEPREKMTKEQYREKGAAINHFYEKLFKLKDLMKTETGIQLAHERNQFMENYVTQFLNEWNGI</sequence>
<dbReference type="CDD" id="cd00077">
    <property type="entry name" value="HDc"/>
    <property type="match status" value="1"/>
</dbReference>
<dbReference type="InterPro" id="IPR003607">
    <property type="entry name" value="HD/PDEase_dom"/>
</dbReference>
<evidence type="ECO:0000313" key="2">
    <source>
        <dbReference type="EMBL" id="MDQ0255799.1"/>
    </source>
</evidence>
<accession>A0ABT9ZX42</accession>